<feature type="compositionally biased region" description="Basic residues" evidence="1">
    <location>
        <begin position="23"/>
        <end position="48"/>
    </location>
</feature>
<dbReference type="EMBL" id="GGEC01046589">
    <property type="protein sequence ID" value="MBX27073.1"/>
    <property type="molecule type" value="Transcribed_RNA"/>
</dbReference>
<organism evidence="2">
    <name type="scientific">Rhizophora mucronata</name>
    <name type="common">Asiatic mangrove</name>
    <dbReference type="NCBI Taxonomy" id="61149"/>
    <lineage>
        <taxon>Eukaryota</taxon>
        <taxon>Viridiplantae</taxon>
        <taxon>Streptophyta</taxon>
        <taxon>Embryophyta</taxon>
        <taxon>Tracheophyta</taxon>
        <taxon>Spermatophyta</taxon>
        <taxon>Magnoliopsida</taxon>
        <taxon>eudicotyledons</taxon>
        <taxon>Gunneridae</taxon>
        <taxon>Pentapetalae</taxon>
        <taxon>rosids</taxon>
        <taxon>fabids</taxon>
        <taxon>Malpighiales</taxon>
        <taxon>Rhizophoraceae</taxon>
        <taxon>Rhizophora</taxon>
    </lineage>
</organism>
<accession>A0A2P2MA35</accession>
<feature type="compositionally biased region" description="Low complexity" evidence="1">
    <location>
        <begin position="12"/>
        <end position="22"/>
    </location>
</feature>
<proteinExistence type="predicted"/>
<sequence>MVVINTTIFTLHHSQQQTQKYQSQKHKSLPKFTHTHKSSTSRARKRSK</sequence>
<dbReference type="AlphaFoldDB" id="A0A2P2MA35"/>
<evidence type="ECO:0000313" key="2">
    <source>
        <dbReference type="EMBL" id="MBX27073.1"/>
    </source>
</evidence>
<evidence type="ECO:0000256" key="1">
    <source>
        <dbReference type="SAM" id="MobiDB-lite"/>
    </source>
</evidence>
<name>A0A2P2MA35_RHIMU</name>
<reference evidence="2" key="1">
    <citation type="submission" date="2018-02" db="EMBL/GenBank/DDBJ databases">
        <title>Rhizophora mucronata_Transcriptome.</title>
        <authorList>
            <person name="Meera S.P."/>
            <person name="Sreeshan A."/>
            <person name="Augustine A."/>
        </authorList>
    </citation>
    <scope>NUCLEOTIDE SEQUENCE</scope>
    <source>
        <tissue evidence="2">Leaf</tissue>
    </source>
</reference>
<feature type="region of interest" description="Disordered" evidence="1">
    <location>
        <begin position="11"/>
        <end position="48"/>
    </location>
</feature>
<protein>
    <submittedName>
        <fullName evidence="2">Uncharacterized protein</fullName>
    </submittedName>
</protein>